<dbReference type="PANTHER" id="PTHR33993">
    <property type="entry name" value="GLYOXALASE-RELATED"/>
    <property type="match status" value="1"/>
</dbReference>
<name>A0A1G7GCA9_9PROT</name>
<feature type="domain" description="VOC" evidence="1">
    <location>
        <begin position="1"/>
        <end position="109"/>
    </location>
</feature>
<proteinExistence type="predicted"/>
<reference evidence="2 3" key="1">
    <citation type="submission" date="2016-10" db="EMBL/GenBank/DDBJ databases">
        <authorList>
            <person name="de Groot N.N."/>
        </authorList>
    </citation>
    <scope>NUCLEOTIDE SEQUENCE [LARGE SCALE GENOMIC DNA]</scope>
    <source>
        <strain evidence="2 3">ATCC 700224</strain>
    </source>
</reference>
<dbReference type="Gene3D" id="3.10.180.10">
    <property type="entry name" value="2,3-Dihydroxybiphenyl 1,2-Dioxygenase, domain 1"/>
    <property type="match status" value="1"/>
</dbReference>
<dbReference type="PANTHER" id="PTHR33993:SF14">
    <property type="entry name" value="GB|AAF24581.1"/>
    <property type="match status" value="1"/>
</dbReference>
<sequence>MTRDPERAKAFYATTLGWTFTPHDDAGTYWIARKDDRPVAGMLVMEGEAFFDGVPDNWFCYIGTDDLDATLKAAQEAGAQVLRGPFEAAGYRIVILRDATGAAIGFSQDLSEAA</sequence>
<dbReference type="PROSITE" id="PS51819">
    <property type="entry name" value="VOC"/>
    <property type="match status" value="1"/>
</dbReference>
<gene>
    <name evidence="2" type="ORF">SAMN05421720_11432</name>
</gene>
<dbReference type="Proteomes" id="UP000199412">
    <property type="component" value="Unassembled WGS sequence"/>
</dbReference>
<dbReference type="InterPro" id="IPR052164">
    <property type="entry name" value="Anthracycline_SecMetBiosynth"/>
</dbReference>
<evidence type="ECO:0000313" key="2">
    <source>
        <dbReference type="EMBL" id="SDE85760.1"/>
    </source>
</evidence>
<dbReference type="InterPro" id="IPR041581">
    <property type="entry name" value="Glyoxalase_6"/>
</dbReference>
<dbReference type="CDD" id="cd07247">
    <property type="entry name" value="SgaA_N_like"/>
    <property type="match status" value="1"/>
</dbReference>
<accession>A0A1G7GCA9</accession>
<protein>
    <recommendedName>
        <fullName evidence="1">VOC domain-containing protein</fullName>
    </recommendedName>
</protein>
<organism evidence="2 3">
    <name type="scientific">Rhodospira trueperi</name>
    <dbReference type="NCBI Taxonomy" id="69960"/>
    <lineage>
        <taxon>Bacteria</taxon>
        <taxon>Pseudomonadati</taxon>
        <taxon>Pseudomonadota</taxon>
        <taxon>Alphaproteobacteria</taxon>
        <taxon>Rhodospirillales</taxon>
        <taxon>Rhodospirillaceae</taxon>
        <taxon>Rhodospira</taxon>
    </lineage>
</organism>
<evidence type="ECO:0000313" key="3">
    <source>
        <dbReference type="Proteomes" id="UP000199412"/>
    </source>
</evidence>
<keyword evidence="3" id="KW-1185">Reference proteome</keyword>
<dbReference type="InterPro" id="IPR037523">
    <property type="entry name" value="VOC_core"/>
</dbReference>
<dbReference type="EMBL" id="FNAP01000014">
    <property type="protein sequence ID" value="SDE85760.1"/>
    <property type="molecule type" value="Genomic_DNA"/>
</dbReference>
<dbReference type="InterPro" id="IPR029068">
    <property type="entry name" value="Glyas_Bleomycin-R_OHBP_Dase"/>
</dbReference>
<dbReference type="Pfam" id="PF18029">
    <property type="entry name" value="Glyoxalase_6"/>
    <property type="match status" value="1"/>
</dbReference>
<dbReference type="STRING" id="69960.SAMN05421720_11432"/>
<evidence type="ECO:0000259" key="1">
    <source>
        <dbReference type="PROSITE" id="PS51819"/>
    </source>
</evidence>
<dbReference type="AlphaFoldDB" id="A0A1G7GCA9"/>
<dbReference type="SUPFAM" id="SSF54593">
    <property type="entry name" value="Glyoxalase/Bleomycin resistance protein/Dihydroxybiphenyl dioxygenase"/>
    <property type="match status" value="1"/>
</dbReference>